<reference evidence="2" key="1">
    <citation type="journal article" date="2019" name="Philos. Trans. R. Soc. Lond., B, Biol. Sci.">
        <title>Targeted metagenomic recovery of four divergent viruses reveals shared and distinctive characteristics of giant viruses of marine eukaryotes.</title>
        <authorList>
            <person name="Needham D.M."/>
            <person name="Poirier C."/>
            <person name="Hehenberger E."/>
            <person name="Jimenez V."/>
            <person name="Swalwell J.E."/>
            <person name="Santoro A.E."/>
            <person name="Worden A.Z."/>
        </authorList>
    </citation>
    <scope>NUCLEOTIDE SEQUENCE</scope>
    <source>
        <strain evidence="2">OPacV-662</strain>
    </source>
</reference>
<keyword evidence="1" id="KW-0812">Transmembrane</keyword>
<name>A0A5J6VI12_9VIRU</name>
<organism evidence="2">
    <name type="scientific">Megaviridae environmental sample</name>
    <dbReference type="NCBI Taxonomy" id="1737588"/>
    <lineage>
        <taxon>Viruses</taxon>
        <taxon>Varidnaviria</taxon>
        <taxon>Bamfordvirae</taxon>
        <taxon>Nucleocytoviricota</taxon>
        <taxon>Megaviricetes</taxon>
        <taxon>Imitervirales</taxon>
        <taxon>Mimiviridae</taxon>
        <taxon>environmental samples</taxon>
    </lineage>
</organism>
<keyword evidence="1" id="KW-1133">Transmembrane helix</keyword>
<proteinExistence type="predicted"/>
<feature type="transmembrane region" description="Helical" evidence="1">
    <location>
        <begin position="7"/>
        <end position="26"/>
    </location>
</feature>
<dbReference type="EMBL" id="MN448270">
    <property type="protein sequence ID" value="QFG73732.1"/>
    <property type="molecule type" value="Genomic_DNA"/>
</dbReference>
<feature type="transmembrane region" description="Helical" evidence="1">
    <location>
        <begin position="46"/>
        <end position="68"/>
    </location>
</feature>
<sequence length="114" mass="13572">MKLTIDIIISIYLIWIFRWFTTRLFFNHPLVISGDYFKHPVSKTNTPVHAICRFGQDAIVFLVAYILSRHKFPHMYTYRSTILIITFITSLLNINATIYLIPYFTHEILQLVYN</sequence>
<protein>
    <submittedName>
        <fullName evidence="2">Uncharacterized protein</fullName>
    </submittedName>
</protein>
<keyword evidence="1" id="KW-0472">Membrane</keyword>
<evidence type="ECO:0000256" key="1">
    <source>
        <dbReference type="SAM" id="Phobius"/>
    </source>
</evidence>
<feature type="transmembrane region" description="Helical" evidence="1">
    <location>
        <begin position="80"/>
        <end position="104"/>
    </location>
</feature>
<evidence type="ECO:0000313" key="2">
    <source>
        <dbReference type="EMBL" id="QFG73732.1"/>
    </source>
</evidence>
<accession>A0A5J6VI12</accession>